<evidence type="ECO:0000256" key="1">
    <source>
        <dbReference type="SAM" id="Phobius"/>
    </source>
</evidence>
<dbReference type="OrthoDB" id="204947at2157"/>
<keyword evidence="1" id="KW-0812">Transmembrane</keyword>
<reference evidence="3 4" key="1">
    <citation type="journal article" date="2013" name="Genome Announc.">
        <title>Draft Genome Sequence of 'Candidatus Halobonum tyrrellensis' Strain G22, Isolated from the Hypersaline Waters of Lake Tyrrell, Australia.</title>
        <authorList>
            <person name="Ugalde J.A."/>
            <person name="Narasingarao P."/>
            <person name="Kuo S."/>
            <person name="Podell S."/>
            <person name="Allen E.E."/>
        </authorList>
    </citation>
    <scope>NUCLEOTIDE SEQUENCE [LARGE SCALE GENOMIC DNA]</scope>
    <source>
        <strain evidence="3 4">G22</strain>
    </source>
</reference>
<organism evidence="3 4">
    <name type="scientific">Candidatus Halobonum tyrrellensis G22</name>
    <dbReference type="NCBI Taxonomy" id="1324957"/>
    <lineage>
        <taxon>Archaea</taxon>
        <taxon>Methanobacteriati</taxon>
        <taxon>Methanobacteriota</taxon>
        <taxon>Stenosarchaea group</taxon>
        <taxon>Halobacteria</taxon>
        <taxon>Halobacteriales</taxon>
        <taxon>Haloferacaceae</taxon>
        <taxon>Candidatus Halobonum</taxon>
    </lineage>
</organism>
<keyword evidence="1" id="KW-1133">Transmembrane helix</keyword>
<feature type="transmembrane region" description="Helical" evidence="1">
    <location>
        <begin position="67"/>
        <end position="87"/>
    </location>
</feature>
<sequence length="147" mass="15530">MSRSRTGPRPWLAALLALVVTGAGHAYLRRWARALGWFLFTFAAVATFVPEEAIQATFSGGTPADPLALAPPALVVFASAADAYLLARRARGRPVTGDPNAAAAAVTGREEGGRCPNCGHDIDADMEFDFCPWCSAELGPRADADDR</sequence>
<comment type="caution">
    <text evidence="3">The sequence shown here is derived from an EMBL/GenBank/DDBJ whole genome shotgun (WGS) entry which is preliminary data.</text>
</comment>
<keyword evidence="1" id="KW-0472">Membrane</keyword>
<accession>V4HE76</accession>
<evidence type="ECO:0000313" key="4">
    <source>
        <dbReference type="Proteomes" id="UP000017840"/>
    </source>
</evidence>
<evidence type="ECO:0000313" key="3">
    <source>
        <dbReference type="EMBL" id="ESP88980.1"/>
    </source>
</evidence>
<protein>
    <recommendedName>
        <fullName evidence="2">DUF7575 domain-containing protein</fullName>
    </recommendedName>
</protein>
<keyword evidence="4" id="KW-1185">Reference proteome</keyword>
<dbReference type="RefSeq" id="WP_023393789.1">
    <property type="nucleotide sequence ID" value="NZ_ASGZ01000020.1"/>
</dbReference>
<gene>
    <name evidence="3" type="ORF">K933_06008</name>
</gene>
<feature type="domain" description="DUF7575" evidence="2">
    <location>
        <begin position="110"/>
        <end position="138"/>
    </location>
</feature>
<dbReference type="AlphaFoldDB" id="V4HE76"/>
<evidence type="ECO:0000259" key="2">
    <source>
        <dbReference type="Pfam" id="PF24460"/>
    </source>
</evidence>
<name>V4HE76_9EURY</name>
<dbReference type="PATRIC" id="fig|1324957.4.peg.1218"/>
<dbReference type="InterPro" id="IPR055997">
    <property type="entry name" value="DUF7575"/>
</dbReference>
<dbReference type="Proteomes" id="UP000017840">
    <property type="component" value="Unassembled WGS sequence"/>
</dbReference>
<dbReference type="EMBL" id="ASGZ01000020">
    <property type="protein sequence ID" value="ESP88980.1"/>
    <property type="molecule type" value="Genomic_DNA"/>
</dbReference>
<proteinExistence type="predicted"/>
<dbReference type="Pfam" id="PF24460">
    <property type="entry name" value="DUF7575"/>
    <property type="match status" value="1"/>
</dbReference>
<dbReference type="eggNOG" id="arCOG03295">
    <property type="taxonomic scope" value="Archaea"/>
</dbReference>